<dbReference type="SUPFAM" id="SSF101898">
    <property type="entry name" value="NHL repeat"/>
    <property type="match status" value="1"/>
</dbReference>
<dbReference type="AlphaFoldDB" id="A0A6J8DHY3"/>
<organism evidence="1 2">
    <name type="scientific">Mytilus coruscus</name>
    <name type="common">Sea mussel</name>
    <dbReference type="NCBI Taxonomy" id="42192"/>
    <lineage>
        <taxon>Eukaryota</taxon>
        <taxon>Metazoa</taxon>
        <taxon>Spiralia</taxon>
        <taxon>Lophotrochozoa</taxon>
        <taxon>Mollusca</taxon>
        <taxon>Bivalvia</taxon>
        <taxon>Autobranchia</taxon>
        <taxon>Pteriomorphia</taxon>
        <taxon>Mytilida</taxon>
        <taxon>Mytiloidea</taxon>
        <taxon>Mytilidae</taxon>
        <taxon>Mytilinae</taxon>
        <taxon>Mytilus</taxon>
    </lineage>
</organism>
<evidence type="ECO:0000313" key="2">
    <source>
        <dbReference type="Proteomes" id="UP000507470"/>
    </source>
</evidence>
<accession>A0A6J8DHY3</accession>
<protein>
    <submittedName>
        <fullName evidence="1">Uncharacterized protein</fullName>
    </submittedName>
</protein>
<proteinExistence type="predicted"/>
<name>A0A6J8DHY3_MYTCO</name>
<reference evidence="1 2" key="1">
    <citation type="submission" date="2020-06" db="EMBL/GenBank/DDBJ databases">
        <authorList>
            <person name="Li R."/>
            <person name="Bekaert M."/>
        </authorList>
    </citation>
    <scope>NUCLEOTIDE SEQUENCE [LARGE SCALE GENOMIC DNA]</scope>
    <source>
        <strain evidence="2">wild</strain>
    </source>
</reference>
<keyword evidence="2" id="KW-1185">Reference proteome</keyword>
<sequence length="267" mass="30344">MTDSESSFMLIKSFPIINNASINDLKVLTEDDIILVDSNISRLLLFKTKERKWKSVQIPGIARFLTVIPNNIVAVTLPSKNKVITVNAKHERVIKEAIIDDVLCGLTYTNSKIYISCKEKGILVLNLRLEILDVVTEIRGEMILESGFMKQLYCVCIHGDTLFRLDTISKTHMELNLIKNQNSQRTMSSSDKNHTFPVPNNSVSVDAKGFIYLSRNSVVQQISSDFAKQCFIMSFEPDTQIQLSYDTKTKTLIICDNSVIYFYRDQA</sequence>
<dbReference type="EMBL" id="CACVKT020007421">
    <property type="protein sequence ID" value="CAC5407625.1"/>
    <property type="molecule type" value="Genomic_DNA"/>
</dbReference>
<dbReference type="Proteomes" id="UP000507470">
    <property type="component" value="Unassembled WGS sequence"/>
</dbReference>
<gene>
    <name evidence="1" type="ORF">MCOR_41080</name>
</gene>
<evidence type="ECO:0000313" key="1">
    <source>
        <dbReference type="EMBL" id="CAC5407625.1"/>
    </source>
</evidence>